<evidence type="ECO:0000313" key="3">
    <source>
        <dbReference type="Proteomes" id="UP000198953"/>
    </source>
</evidence>
<organism evidence="2 3">
    <name type="scientific">Nonomuraea pusilla</name>
    <dbReference type="NCBI Taxonomy" id="46177"/>
    <lineage>
        <taxon>Bacteria</taxon>
        <taxon>Bacillati</taxon>
        <taxon>Actinomycetota</taxon>
        <taxon>Actinomycetes</taxon>
        <taxon>Streptosporangiales</taxon>
        <taxon>Streptosporangiaceae</taxon>
        <taxon>Nonomuraea</taxon>
    </lineage>
</organism>
<keyword evidence="3" id="KW-1185">Reference proteome</keyword>
<sequence length="78" mass="8490">MAAIVPAVIGGLLLTAVSVWMVLAWAGVVDRMAYENGWWQAPAMVCITPIALWGPTVLALAHAYHRRRRPARGPRTPS</sequence>
<proteinExistence type="predicted"/>
<dbReference type="Proteomes" id="UP000198953">
    <property type="component" value="Unassembled WGS sequence"/>
</dbReference>
<feature type="transmembrane region" description="Helical" evidence="1">
    <location>
        <begin position="42"/>
        <end position="64"/>
    </location>
</feature>
<keyword evidence="1" id="KW-0812">Transmembrane</keyword>
<reference evidence="2 3" key="1">
    <citation type="submission" date="2016-10" db="EMBL/GenBank/DDBJ databases">
        <authorList>
            <person name="de Groot N.N."/>
        </authorList>
    </citation>
    <scope>NUCLEOTIDE SEQUENCE [LARGE SCALE GENOMIC DNA]</scope>
    <source>
        <strain evidence="2 3">DSM 43357</strain>
    </source>
</reference>
<gene>
    <name evidence="2" type="ORF">SAMN05660976_05424</name>
</gene>
<evidence type="ECO:0000256" key="1">
    <source>
        <dbReference type="SAM" id="Phobius"/>
    </source>
</evidence>
<accession>A0A1H7Z6J4</accession>
<name>A0A1H7Z6J4_9ACTN</name>
<protein>
    <submittedName>
        <fullName evidence="2">Uncharacterized protein</fullName>
    </submittedName>
</protein>
<dbReference type="RefSeq" id="WP_256257280.1">
    <property type="nucleotide sequence ID" value="NZ_FOBF01000014.1"/>
</dbReference>
<keyword evidence="1" id="KW-0472">Membrane</keyword>
<dbReference type="EMBL" id="FOBF01000014">
    <property type="protein sequence ID" value="SEM54060.1"/>
    <property type="molecule type" value="Genomic_DNA"/>
</dbReference>
<dbReference type="STRING" id="46177.SAMN05660976_05424"/>
<evidence type="ECO:0000313" key="2">
    <source>
        <dbReference type="EMBL" id="SEM54060.1"/>
    </source>
</evidence>
<dbReference type="AlphaFoldDB" id="A0A1H7Z6J4"/>
<keyword evidence="1" id="KW-1133">Transmembrane helix</keyword>